<evidence type="ECO:0000313" key="7">
    <source>
        <dbReference type="Proteomes" id="UP000268014"/>
    </source>
</evidence>
<dbReference type="InterPro" id="IPR001055">
    <property type="entry name" value="Adrenodoxin-like"/>
</dbReference>
<evidence type="ECO:0000313" key="6">
    <source>
        <dbReference type="EMBL" id="VDO28692.1"/>
    </source>
</evidence>
<dbReference type="GO" id="GO:0140647">
    <property type="term" value="P:P450-containing electron transport chain"/>
    <property type="evidence" value="ECO:0007669"/>
    <property type="project" value="InterPro"/>
</dbReference>
<evidence type="ECO:0000256" key="2">
    <source>
        <dbReference type="ARBA" id="ARBA00022723"/>
    </source>
</evidence>
<dbReference type="InterPro" id="IPR001041">
    <property type="entry name" value="2Fe-2S_ferredoxin-type"/>
</dbReference>
<evidence type="ECO:0000256" key="3">
    <source>
        <dbReference type="ARBA" id="ARBA00023004"/>
    </source>
</evidence>
<organism evidence="8">
    <name type="scientific">Haemonchus placei</name>
    <name type="common">Barber's pole worm</name>
    <dbReference type="NCBI Taxonomy" id="6290"/>
    <lineage>
        <taxon>Eukaryota</taxon>
        <taxon>Metazoa</taxon>
        <taxon>Ecdysozoa</taxon>
        <taxon>Nematoda</taxon>
        <taxon>Chromadorea</taxon>
        <taxon>Rhabditida</taxon>
        <taxon>Rhabditina</taxon>
        <taxon>Rhabditomorpha</taxon>
        <taxon>Strongyloidea</taxon>
        <taxon>Trichostrongylidae</taxon>
        <taxon>Haemonchus</taxon>
    </lineage>
</organism>
<keyword evidence="4" id="KW-0411">Iron-sulfur</keyword>
<keyword evidence="1" id="KW-0001">2Fe-2S</keyword>
<dbReference type="WBParaSite" id="HPLM_0000635801-mRNA-1">
    <property type="protein sequence ID" value="HPLM_0000635801-mRNA-1"/>
    <property type="gene ID" value="HPLM_0000635801"/>
</dbReference>
<feature type="domain" description="2Fe-2S ferredoxin-type" evidence="5">
    <location>
        <begin position="183"/>
        <end position="257"/>
    </location>
</feature>
<keyword evidence="2" id="KW-0479">Metal-binding</keyword>
<dbReference type="InterPro" id="IPR012675">
    <property type="entry name" value="Beta-grasp_dom_sf"/>
</dbReference>
<dbReference type="EMBL" id="UZAF01016480">
    <property type="protein sequence ID" value="VDO28692.1"/>
    <property type="molecule type" value="Genomic_DNA"/>
</dbReference>
<evidence type="ECO:0000259" key="5">
    <source>
        <dbReference type="Pfam" id="PF00111"/>
    </source>
</evidence>
<keyword evidence="3" id="KW-0408">Iron</keyword>
<dbReference type="STRING" id="6290.A0A158QLE9"/>
<dbReference type="PANTHER" id="PTHR23426:SF76">
    <property type="entry name" value="ADRENODOXIN-LIKE PROTEIN 2, MITOCHONDRIAL"/>
    <property type="match status" value="1"/>
</dbReference>
<dbReference type="GO" id="GO:0046872">
    <property type="term" value="F:metal ion binding"/>
    <property type="evidence" value="ECO:0007669"/>
    <property type="project" value="UniProtKB-KW"/>
</dbReference>
<evidence type="ECO:0000256" key="1">
    <source>
        <dbReference type="ARBA" id="ARBA00022714"/>
    </source>
</evidence>
<dbReference type="OrthoDB" id="268593at2759"/>
<dbReference type="GO" id="GO:0009055">
    <property type="term" value="F:electron transfer activity"/>
    <property type="evidence" value="ECO:0007669"/>
    <property type="project" value="TreeGrafter"/>
</dbReference>
<proteinExistence type="predicted"/>
<sequence>MASCSEARRLFCWFGSFHALLLSLCFPGFVSIASVSTMLSGRTRALLVRCMKLSMPQKRVRLTYTSSGFTSPGETVTKQIKFICGDETFTGTGKIEEDILDVVLNNDIPLDGFGACEGMLACSTCHVILEKDHFDRVDRINPPSQEELDLLDLAPGLSEYSRLGCQVVYITSRNSLNLSCRVVGDSVLNVVLNNNIPLDGYGACQGNLGCGTCHVVLSPEHYERVDRINPVQELEQDLLDGVPELTDHSRLGCQVRVVQIEADDPDTIVVKVGDSMLDVVLNDDLPLIGYGACQGTLGCGTCHVILSPEHFERAGRTSPPDEEELDLLDKVLEQTDHSRLGCQICCPMLPILKTDLGEGYCGRSRYNSCQAASAKEGCANNGVEEKSLLIFEMLTGRALSSLLRYYKFLPCSKSIQSLNVAFNSGLVRSASTKRVEFICGEEKFVGTAKLGDTLLDVVVNNDLPLDGYGACEGTLACCTCHVVLSLEHFERVERINPAGEEELDLLDLAPELSDYSRLGCQVQVEAEDPDTIVVKVPVQKVDARTLE</sequence>
<evidence type="ECO:0000313" key="8">
    <source>
        <dbReference type="WBParaSite" id="HPLM_0000635801-mRNA-1"/>
    </source>
</evidence>
<dbReference type="GO" id="GO:0005739">
    <property type="term" value="C:mitochondrion"/>
    <property type="evidence" value="ECO:0007669"/>
    <property type="project" value="TreeGrafter"/>
</dbReference>
<keyword evidence="7" id="KW-1185">Reference proteome</keyword>
<evidence type="ECO:0000256" key="4">
    <source>
        <dbReference type="ARBA" id="ARBA00023014"/>
    </source>
</evidence>
<gene>
    <name evidence="6" type="ORF">HPLM_LOCUS6350</name>
</gene>
<protein>
    <submittedName>
        <fullName evidence="8">Ferredoxin</fullName>
    </submittedName>
</protein>
<accession>A0A158QLE9</accession>
<dbReference type="Gene3D" id="3.10.20.30">
    <property type="match status" value="4"/>
</dbReference>
<dbReference type="PANTHER" id="PTHR23426">
    <property type="entry name" value="FERREDOXIN/ADRENODOXIN"/>
    <property type="match status" value="1"/>
</dbReference>
<dbReference type="GO" id="GO:0051537">
    <property type="term" value="F:2 iron, 2 sulfur cluster binding"/>
    <property type="evidence" value="ECO:0007669"/>
    <property type="project" value="UniProtKB-KW"/>
</dbReference>
<dbReference type="Proteomes" id="UP000268014">
    <property type="component" value="Unassembled WGS sequence"/>
</dbReference>
<reference evidence="8" key="1">
    <citation type="submission" date="2016-04" db="UniProtKB">
        <authorList>
            <consortium name="WormBaseParasite"/>
        </authorList>
    </citation>
    <scope>IDENTIFICATION</scope>
</reference>
<dbReference type="Pfam" id="PF00111">
    <property type="entry name" value="Fer2"/>
    <property type="match status" value="1"/>
</dbReference>
<dbReference type="SUPFAM" id="SSF54292">
    <property type="entry name" value="2Fe-2S ferredoxin-like"/>
    <property type="match status" value="4"/>
</dbReference>
<dbReference type="CDD" id="cd00207">
    <property type="entry name" value="fer2"/>
    <property type="match status" value="2"/>
</dbReference>
<reference evidence="6 7" key="2">
    <citation type="submission" date="2018-11" db="EMBL/GenBank/DDBJ databases">
        <authorList>
            <consortium name="Pathogen Informatics"/>
        </authorList>
    </citation>
    <scope>NUCLEOTIDE SEQUENCE [LARGE SCALE GENOMIC DNA]</scope>
    <source>
        <strain evidence="6 7">MHpl1</strain>
    </source>
</reference>
<dbReference type="AlphaFoldDB" id="A0A158QLE9"/>
<dbReference type="InterPro" id="IPR036010">
    <property type="entry name" value="2Fe-2S_ferredoxin-like_sf"/>
</dbReference>
<name>A0A158QLE9_HAEPC</name>